<sequence>MSLNTINNIIMRKINFAFFLISLNVYSQVGINTSNPLGNFHIDAGKDNPVTGNTLSNAQKNNDLIILANGNMGISAINPTTKLEINSGTITLPSDGFKLNDGSEGIGKVLISDDNGSAHWLLHPAQKIYEGVMGAGLDIDISSSSYTFNSANYGVGFYQTGSYIDLPPGKWRVKIDLVIPYLADTGSTMSQDEWFWLRTTLSDNGASNPSTPSADLVDNSRWASEVFQGPGPLVANGNKFAMINGNLIVNNSSANIKRYYLLAGGFTRSNLSIPGTLEKMGGAQWQDNKLTAYAIEQD</sequence>
<proteinExistence type="predicted"/>
<organism evidence="1 2">
    <name type="scientific">Chryseobacterium aquaticum</name>
    <dbReference type="NCBI Taxonomy" id="452084"/>
    <lineage>
        <taxon>Bacteria</taxon>
        <taxon>Pseudomonadati</taxon>
        <taxon>Bacteroidota</taxon>
        <taxon>Flavobacteriia</taxon>
        <taxon>Flavobacteriales</taxon>
        <taxon>Weeksellaceae</taxon>
        <taxon>Chryseobacterium group</taxon>
        <taxon>Chryseobacterium</taxon>
    </lineage>
</organism>
<comment type="caution">
    <text evidence="1">The sequence shown here is derived from an EMBL/GenBank/DDBJ whole genome shotgun (WGS) entry which is preliminary data.</text>
</comment>
<reference evidence="1 2" key="1">
    <citation type="submission" date="2015-10" db="EMBL/GenBank/DDBJ databases">
        <title>Chryseobacterium aquaticum genome.</title>
        <authorList>
            <person name="Newman J.D."/>
            <person name="Ferguson M.B."/>
            <person name="Miller J.R."/>
        </authorList>
    </citation>
    <scope>NUCLEOTIDE SEQUENCE [LARGE SCALE GENOMIC DNA]</scope>
    <source>
        <strain evidence="1 2">KCTC 12483</strain>
    </source>
</reference>
<name>A0A0Q3HUX0_9FLAO</name>
<evidence type="ECO:0000313" key="2">
    <source>
        <dbReference type="Proteomes" id="UP000051682"/>
    </source>
</evidence>
<protein>
    <submittedName>
        <fullName evidence="1">Uncharacterized protein</fullName>
    </submittedName>
</protein>
<accession>A0A0Q3HUX0</accession>
<gene>
    <name evidence="1" type="ORF">AR438_05165</name>
</gene>
<evidence type="ECO:0000313" key="1">
    <source>
        <dbReference type="EMBL" id="KQK26639.1"/>
    </source>
</evidence>
<dbReference type="Proteomes" id="UP000051682">
    <property type="component" value="Unassembled WGS sequence"/>
</dbReference>
<dbReference type="AlphaFoldDB" id="A0A0Q3HUX0"/>
<dbReference type="STRING" id="452084.AR438_05165"/>
<dbReference type="EMBL" id="LLYZ01000003">
    <property type="protein sequence ID" value="KQK26639.1"/>
    <property type="molecule type" value="Genomic_DNA"/>
</dbReference>
<keyword evidence="2" id="KW-1185">Reference proteome</keyword>